<comment type="similarity">
    <text evidence="1">Belongs to the ABC transporter superfamily. ABCB family. Multidrug resistance exporter (TC 3.A.1.201) subfamily.</text>
</comment>
<keyword evidence="7" id="KW-0325">Glycoprotein</keyword>
<keyword evidence="4" id="KW-0677">Repeat</keyword>
<dbReference type="InterPro" id="IPR003439">
    <property type="entry name" value="ABC_transporter-like_ATP-bd"/>
</dbReference>
<dbReference type="EMBL" id="JACTNZ010000008">
    <property type="protein sequence ID" value="KAG5535025.1"/>
    <property type="molecule type" value="Genomic_DNA"/>
</dbReference>
<evidence type="ECO:0000313" key="10">
    <source>
        <dbReference type="Proteomes" id="UP000823749"/>
    </source>
</evidence>
<dbReference type="Gene3D" id="1.20.1560.10">
    <property type="entry name" value="ABC transporter type 1, transmembrane domain"/>
    <property type="match status" value="1"/>
</dbReference>
<dbReference type="PANTHER" id="PTHR45136:SF2">
    <property type="entry name" value="ABC TRANSPORTER DOMAIN-CONTAINING PROTEIN"/>
    <property type="match status" value="1"/>
</dbReference>
<organism evidence="9 10">
    <name type="scientific">Rhododendron griersonianum</name>
    <dbReference type="NCBI Taxonomy" id="479676"/>
    <lineage>
        <taxon>Eukaryota</taxon>
        <taxon>Viridiplantae</taxon>
        <taxon>Streptophyta</taxon>
        <taxon>Embryophyta</taxon>
        <taxon>Tracheophyta</taxon>
        <taxon>Spermatophyta</taxon>
        <taxon>Magnoliopsida</taxon>
        <taxon>eudicotyledons</taxon>
        <taxon>Gunneridae</taxon>
        <taxon>Pentapetalae</taxon>
        <taxon>asterids</taxon>
        <taxon>Ericales</taxon>
        <taxon>Ericaceae</taxon>
        <taxon>Ericoideae</taxon>
        <taxon>Rhodoreae</taxon>
        <taxon>Rhododendron</taxon>
    </lineage>
</organism>
<evidence type="ECO:0000256" key="2">
    <source>
        <dbReference type="ARBA" id="ARBA00022448"/>
    </source>
</evidence>
<evidence type="ECO:0000256" key="5">
    <source>
        <dbReference type="ARBA" id="ARBA00022989"/>
    </source>
</evidence>
<evidence type="ECO:0000313" key="9">
    <source>
        <dbReference type="EMBL" id="KAG5535025.1"/>
    </source>
</evidence>
<proteinExistence type="inferred from homology"/>
<gene>
    <name evidence="9" type="ORF">RHGRI_022960</name>
</gene>
<accession>A0AAV6J6N2</accession>
<sequence>MKAQDESSKLAAEAVLSNLRTVTAFSSQARVLQMLEKAQEGPRRIITNDLAKGFDAVGSVLVVLDRPDIMVFDDFSINIEAGKSTALVGQSGLGKSTIDGLIERLYDSLNDVVKIDGHDIRSYHLRSLRNHVALDKIDESEVIEEATSAVLDSQFEKVVKDAHARAGDGTMTNDLAKGSDAIGLVLAVLDRYSCIELDDPEGCKPDKITSHVELCDVQFAYPARLDVMIFNGFSINIEAGKSTALIVSIRDNITYGASDKINESEVIEVAKAANAHDFIACLEDG</sequence>
<protein>
    <recommendedName>
        <fullName evidence="8">ABC transporter domain-containing protein</fullName>
    </recommendedName>
</protein>
<dbReference type="InterPro" id="IPR036640">
    <property type="entry name" value="ABC1_TM_sf"/>
</dbReference>
<evidence type="ECO:0000256" key="6">
    <source>
        <dbReference type="ARBA" id="ARBA00023136"/>
    </source>
</evidence>
<dbReference type="SUPFAM" id="SSF52540">
    <property type="entry name" value="P-loop containing nucleoside triphosphate hydrolases"/>
    <property type="match status" value="2"/>
</dbReference>
<dbReference type="GO" id="GO:0016020">
    <property type="term" value="C:membrane"/>
    <property type="evidence" value="ECO:0007669"/>
    <property type="project" value="InterPro"/>
</dbReference>
<keyword evidence="2" id="KW-0813">Transport</keyword>
<evidence type="ECO:0000256" key="3">
    <source>
        <dbReference type="ARBA" id="ARBA00022692"/>
    </source>
</evidence>
<evidence type="ECO:0000256" key="7">
    <source>
        <dbReference type="ARBA" id="ARBA00023180"/>
    </source>
</evidence>
<evidence type="ECO:0000256" key="1">
    <source>
        <dbReference type="ARBA" id="ARBA00007577"/>
    </source>
</evidence>
<comment type="caution">
    <text evidence="9">The sequence shown here is derived from an EMBL/GenBank/DDBJ whole genome shotgun (WGS) entry which is preliminary data.</text>
</comment>
<dbReference type="GO" id="GO:0005524">
    <property type="term" value="F:ATP binding"/>
    <property type="evidence" value="ECO:0007669"/>
    <property type="project" value="InterPro"/>
</dbReference>
<evidence type="ECO:0000256" key="4">
    <source>
        <dbReference type="ARBA" id="ARBA00022737"/>
    </source>
</evidence>
<keyword evidence="10" id="KW-1185">Reference proteome</keyword>
<feature type="domain" description="ABC transporter" evidence="8">
    <location>
        <begin position="73"/>
        <end position="171"/>
    </location>
</feature>
<name>A0AAV6J6N2_9ERIC</name>
<keyword evidence="3" id="KW-0812">Transmembrane</keyword>
<keyword evidence="6" id="KW-0472">Membrane</keyword>
<dbReference type="Proteomes" id="UP000823749">
    <property type="component" value="Chromosome 8"/>
</dbReference>
<dbReference type="Pfam" id="PF00005">
    <property type="entry name" value="ABC_tran"/>
    <property type="match status" value="1"/>
</dbReference>
<dbReference type="PANTHER" id="PTHR45136">
    <property type="entry name" value="ABC TRANSPORTER DOMAIN-CONTAINING PROTEIN"/>
    <property type="match status" value="1"/>
</dbReference>
<evidence type="ECO:0000259" key="8">
    <source>
        <dbReference type="Pfam" id="PF00005"/>
    </source>
</evidence>
<keyword evidence="5" id="KW-1133">Transmembrane helix</keyword>
<dbReference type="InterPro" id="IPR027417">
    <property type="entry name" value="P-loop_NTPase"/>
</dbReference>
<dbReference type="AlphaFoldDB" id="A0AAV6J6N2"/>
<dbReference type="Gene3D" id="3.40.50.300">
    <property type="entry name" value="P-loop containing nucleotide triphosphate hydrolases"/>
    <property type="match status" value="3"/>
</dbReference>
<reference evidence="9" key="1">
    <citation type="submission" date="2020-08" db="EMBL/GenBank/DDBJ databases">
        <title>Plant Genome Project.</title>
        <authorList>
            <person name="Zhang R.-G."/>
        </authorList>
    </citation>
    <scope>NUCLEOTIDE SEQUENCE</scope>
    <source>
        <strain evidence="9">WSP0</strain>
        <tissue evidence="9">Leaf</tissue>
    </source>
</reference>
<dbReference type="GO" id="GO:0016887">
    <property type="term" value="F:ATP hydrolysis activity"/>
    <property type="evidence" value="ECO:0007669"/>
    <property type="project" value="InterPro"/>
</dbReference>